<organism evidence="1 2">
    <name type="scientific">Brevibacterium casei</name>
    <dbReference type="NCBI Taxonomy" id="33889"/>
    <lineage>
        <taxon>Bacteria</taxon>
        <taxon>Bacillati</taxon>
        <taxon>Actinomycetota</taxon>
        <taxon>Actinomycetes</taxon>
        <taxon>Micrococcales</taxon>
        <taxon>Brevibacteriaceae</taxon>
        <taxon>Brevibacterium</taxon>
    </lineage>
</organism>
<dbReference type="Proteomes" id="UP000076612">
    <property type="component" value="Unassembled WGS sequence"/>
</dbReference>
<reference evidence="2" key="1">
    <citation type="submission" date="2016-01" db="EMBL/GenBank/DDBJ databases">
        <title>Draft genome of Chromobacterium sp. F49.</title>
        <authorList>
            <person name="Hong K.W."/>
        </authorList>
    </citation>
    <scope>NUCLEOTIDE SEQUENCE [LARGE SCALE GENOMIC DNA]</scope>
    <source>
        <strain evidence="2">M40</strain>
    </source>
</reference>
<name>A0AB34XVA8_9MICO</name>
<sequence>MTGNREDRESAGIGLIGSEKADQASVRAWYLAGTGSLLWRKVKGIKASIAFLEDHYLTANADLEDEHVDVFETVIRGLGRLAEQRKRILDEGATIPSLTEMFDLEDLADNLDSLNPDISPGVEKEAIRLRDEILSIIIEEKNES</sequence>
<dbReference type="EMBL" id="LQQR01000009">
    <property type="protein sequence ID" value="KZE22451.1"/>
    <property type="molecule type" value="Genomic_DNA"/>
</dbReference>
<evidence type="ECO:0000313" key="1">
    <source>
        <dbReference type="EMBL" id="KZE22451.1"/>
    </source>
</evidence>
<proteinExistence type="predicted"/>
<dbReference type="AlphaFoldDB" id="A0AB34XVA8"/>
<protein>
    <submittedName>
        <fullName evidence="1">Uncharacterized protein</fullName>
    </submittedName>
</protein>
<accession>A0AB34XVA8</accession>
<gene>
    <name evidence="1" type="ORF">AVW13_07125</name>
</gene>
<comment type="caution">
    <text evidence="1">The sequence shown here is derived from an EMBL/GenBank/DDBJ whole genome shotgun (WGS) entry which is preliminary data.</text>
</comment>
<evidence type="ECO:0000313" key="2">
    <source>
        <dbReference type="Proteomes" id="UP000076612"/>
    </source>
</evidence>